<dbReference type="PATRIC" id="fig|1300222.3.peg.3871"/>
<reference evidence="3 4" key="1">
    <citation type="submission" date="2013-03" db="EMBL/GenBank/DDBJ databases">
        <title>Assembly of a new bacterial strain Brevibacillus borstelensis AK1.</title>
        <authorList>
            <person name="Rajan I."/>
            <person name="PoliReddy D."/>
            <person name="Sugumar T."/>
            <person name="Rathinam K."/>
            <person name="Alqarawi S."/>
            <person name="Khalil A.B."/>
            <person name="Sivakumar N."/>
        </authorList>
    </citation>
    <scope>NUCLEOTIDE SEQUENCE [LARGE SCALE GENOMIC DNA]</scope>
    <source>
        <strain evidence="3 4">AK1</strain>
    </source>
</reference>
<dbReference type="Pfam" id="PF06889">
    <property type="entry name" value="DUF1266"/>
    <property type="match status" value="1"/>
</dbReference>
<dbReference type="STRING" id="1300222.I532_18457"/>
<feature type="compositionally biased region" description="Basic and acidic residues" evidence="1">
    <location>
        <begin position="282"/>
        <end position="293"/>
    </location>
</feature>
<sequence>MSSKQATLDPTDLWGLALGAVLFEMNGYDAANNYEIEPTEENLEAIRRSLKRGWGIESTEDLMDNLRWLQEEGHRTSFYEMRSFLSTLSMADQSAFLETLPKNTEKHMQYILVKAYMHKLPLAGIAAWDFGRYVDLCRMGAFVGYISEETSWELIRKVAVVAQESYSGWLEYGISYVAGRQFWLGTISEEKAKQHTDYVRSLVLNKDSLWRRLDWNLKLVDEEEAEEAAEAEEVEAEAVETVVVEKEELEAEAMETVVAETVEVQTEAVESEIAQAEPAEVTAKDAETEHIEVATEEAETETRQK</sequence>
<evidence type="ECO:0000313" key="3">
    <source>
        <dbReference type="EMBL" id="EMT51230.1"/>
    </source>
</evidence>
<evidence type="ECO:0000259" key="2">
    <source>
        <dbReference type="Pfam" id="PF06889"/>
    </source>
</evidence>
<feature type="domain" description="DUF1266" evidence="2">
    <location>
        <begin position="49"/>
        <end position="215"/>
    </location>
</feature>
<dbReference type="AlphaFoldDB" id="M8E6Z6"/>
<organism evidence="3 4">
    <name type="scientific">Brevibacillus borstelensis AK1</name>
    <dbReference type="NCBI Taxonomy" id="1300222"/>
    <lineage>
        <taxon>Bacteria</taxon>
        <taxon>Bacillati</taxon>
        <taxon>Bacillota</taxon>
        <taxon>Bacilli</taxon>
        <taxon>Bacillales</taxon>
        <taxon>Paenibacillaceae</taxon>
        <taxon>Brevibacillus</taxon>
    </lineage>
</organism>
<name>M8E6Z6_9BACL</name>
<proteinExistence type="predicted"/>
<comment type="caution">
    <text evidence="3">The sequence shown here is derived from an EMBL/GenBank/DDBJ whole genome shotgun (WGS) entry which is preliminary data.</text>
</comment>
<gene>
    <name evidence="3" type="ORF">I532_18457</name>
</gene>
<dbReference type="RefSeq" id="WP_003390062.1">
    <property type="nucleotide sequence ID" value="NZ_APBN01000009.1"/>
</dbReference>
<keyword evidence="4" id="KW-1185">Reference proteome</keyword>
<evidence type="ECO:0000256" key="1">
    <source>
        <dbReference type="SAM" id="MobiDB-lite"/>
    </source>
</evidence>
<accession>M8E6Z6</accession>
<feature type="region of interest" description="Disordered" evidence="1">
    <location>
        <begin position="274"/>
        <end position="305"/>
    </location>
</feature>
<evidence type="ECO:0000313" key="4">
    <source>
        <dbReference type="Proteomes" id="UP000012081"/>
    </source>
</evidence>
<dbReference type="OrthoDB" id="2880836at2"/>
<dbReference type="Proteomes" id="UP000012081">
    <property type="component" value="Unassembled WGS sequence"/>
</dbReference>
<dbReference type="InterPro" id="IPR009677">
    <property type="entry name" value="DUF1266"/>
</dbReference>
<protein>
    <recommendedName>
        <fullName evidence="2">DUF1266 domain-containing protein</fullName>
    </recommendedName>
</protein>
<dbReference type="EMBL" id="APBN01000009">
    <property type="protein sequence ID" value="EMT51230.1"/>
    <property type="molecule type" value="Genomic_DNA"/>
</dbReference>